<evidence type="ECO:0008006" key="2">
    <source>
        <dbReference type="Google" id="ProtNLM"/>
    </source>
</evidence>
<dbReference type="InterPro" id="IPR044925">
    <property type="entry name" value="His-Me_finger_sf"/>
</dbReference>
<dbReference type="InterPro" id="IPR038563">
    <property type="entry name" value="Endonuclease_7_sf"/>
</dbReference>
<gene>
    <name evidence="1" type="ORF">LCGC14_2328860</name>
</gene>
<accession>A0A0F9CFF6</accession>
<dbReference type="Gene3D" id="3.40.1800.10">
    <property type="entry name" value="His-Me finger endonucleases"/>
    <property type="match status" value="1"/>
</dbReference>
<dbReference type="AlphaFoldDB" id="A0A0F9CFF6"/>
<name>A0A0F9CFF6_9ZZZZ</name>
<evidence type="ECO:0000313" key="1">
    <source>
        <dbReference type="EMBL" id="KKL48103.1"/>
    </source>
</evidence>
<reference evidence="1" key="1">
    <citation type="journal article" date="2015" name="Nature">
        <title>Complex archaea that bridge the gap between prokaryotes and eukaryotes.</title>
        <authorList>
            <person name="Spang A."/>
            <person name="Saw J.H."/>
            <person name="Jorgensen S.L."/>
            <person name="Zaremba-Niedzwiedzka K."/>
            <person name="Martijn J."/>
            <person name="Lind A.E."/>
            <person name="van Eijk R."/>
            <person name="Schleper C."/>
            <person name="Guy L."/>
            <person name="Ettema T.J."/>
        </authorList>
    </citation>
    <scope>NUCLEOTIDE SEQUENCE</scope>
</reference>
<dbReference type="EMBL" id="LAZR01033429">
    <property type="protein sequence ID" value="KKL48103.1"/>
    <property type="molecule type" value="Genomic_DNA"/>
</dbReference>
<comment type="caution">
    <text evidence="1">The sequence shown here is derived from an EMBL/GenBank/DDBJ whole genome shotgun (WGS) entry which is preliminary data.</text>
</comment>
<organism evidence="1">
    <name type="scientific">marine sediment metagenome</name>
    <dbReference type="NCBI Taxonomy" id="412755"/>
    <lineage>
        <taxon>unclassified sequences</taxon>
        <taxon>metagenomes</taxon>
        <taxon>ecological metagenomes</taxon>
    </lineage>
</organism>
<dbReference type="SUPFAM" id="SSF54060">
    <property type="entry name" value="His-Me finger endonucleases"/>
    <property type="match status" value="1"/>
</dbReference>
<proteinExistence type="predicted"/>
<sequence length="177" mass="20047">MVLNVKREAIQYPPTVEQRDDLERLQRGKCAICGVKPDRLVADHDHDTGVIRGMLCQSCNSGIGLLNDNPQVIRSAYEYLLTFRPDHDQVITSADIENIVRSIPPTAICPGSYEVVENMSTRPGPGLFRCEVCDRADIMVRRIGKEEGSYVYVPKGHYPPKRFPQPRGMGRHTNIRW</sequence>
<dbReference type="Pfam" id="PF02945">
    <property type="entry name" value="Endonuclease_7"/>
    <property type="match status" value="1"/>
</dbReference>
<dbReference type="InterPro" id="IPR004211">
    <property type="entry name" value="Endonuclease_7"/>
</dbReference>
<protein>
    <recommendedName>
        <fullName evidence="2">Recombination endonuclease VII</fullName>
    </recommendedName>
</protein>